<keyword evidence="1" id="KW-0812">Transmembrane</keyword>
<name>A0A023FDH1_AMBCJ</name>
<evidence type="ECO:0000313" key="2">
    <source>
        <dbReference type="EMBL" id="JAC18789.1"/>
    </source>
</evidence>
<evidence type="ECO:0000256" key="1">
    <source>
        <dbReference type="SAM" id="Phobius"/>
    </source>
</evidence>
<dbReference type="EMBL" id="GBBK01005693">
    <property type="protein sequence ID" value="JAC18789.1"/>
    <property type="molecule type" value="mRNA"/>
</dbReference>
<sequence length="81" mass="9160">MFSSAVHRLLFFLSLFFFILVLCCVPLLVFHLIQNNTERTLVCDLFLQIPYEGVSGLHESVPSAFASRILIAEACSMILRP</sequence>
<proteinExistence type="evidence at transcript level"/>
<accession>A0A023FDH1</accession>
<protein>
    <submittedName>
        <fullName evidence="2">Putative secreted protein</fullName>
    </submittedName>
</protein>
<keyword evidence="1" id="KW-0472">Membrane</keyword>
<organism evidence="2">
    <name type="scientific">Amblyomma cajennense</name>
    <name type="common">Cayenne tick</name>
    <name type="synonym">Acarus cajennensis</name>
    <dbReference type="NCBI Taxonomy" id="34607"/>
    <lineage>
        <taxon>Eukaryota</taxon>
        <taxon>Metazoa</taxon>
        <taxon>Ecdysozoa</taxon>
        <taxon>Arthropoda</taxon>
        <taxon>Chelicerata</taxon>
        <taxon>Arachnida</taxon>
        <taxon>Acari</taxon>
        <taxon>Parasitiformes</taxon>
        <taxon>Ixodida</taxon>
        <taxon>Ixodoidea</taxon>
        <taxon>Ixodidae</taxon>
        <taxon>Amblyomminae</taxon>
        <taxon>Amblyomma</taxon>
    </lineage>
</organism>
<keyword evidence="1" id="KW-1133">Transmembrane helix</keyword>
<reference evidence="2" key="1">
    <citation type="submission" date="2014-03" db="EMBL/GenBank/DDBJ databases">
        <title>The sialotranscriptome of Amblyomma triste, Amblyomma parvum and Amblyomma cajennense ticks, uncovered by 454-based RNA-seq.</title>
        <authorList>
            <person name="Garcia G.R."/>
            <person name="Gardinassi L.G."/>
            <person name="Ribeiro J.M."/>
            <person name="Anatriello E."/>
            <person name="Ferreira B.R."/>
            <person name="Moreira H.N."/>
            <person name="Mafra C."/>
            <person name="Olegario M.M."/>
            <person name="Szabo P.J."/>
            <person name="Miranda-Santos I.K."/>
            <person name="Maruyama S.R."/>
        </authorList>
    </citation>
    <scope>NUCLEOTIDE SEQUENCE</scope>
    <source>
        <strain evidence="2">Uberlandia</strain>
        <tissue evidence="2">Salivary glands</tissue>
    </source>
</reference>
<feature type="transmembrane region" description="Helical" evidence="1">
    <location>
        <begin position="9"/>
        <end position="33"/>
    </location>
</feature>
<dbReference type="AlphaFoldDB" id="A0A023FDH1"/>